<feature type="domain" description="UspA" evidence="2">
    <location>
        <begin position="154"/>
        <end position="289"/>
    </location>
</feature>
<accession>A0ABQ4GCE6</accession>
<dbReference type="Pfam" id="PF00582">
    <property type="entry name" value="Usp"/>
    <property type="match status" value="2"/>
</dbReference>
<dbReference type="Proteomes" id="UP000603904">
    <property type="component" value="Unassembled WGS sequence"/>
</dbReference>
<sequence>MTMPIVVGADGSPASLQAAEWAGHEAVVREASLWIVHVPPRWSLGVPLVPQPARWAAAVQAEGRRILEEATIRARAGTRRLRVDTAILEGVVPETLVAAAGAAQMIVVGDRGRGGFAGLLLGSAARHVAARAPCPVAVIRQAIRQAGTGDRGEIVVGVTARPDQEPVLDFAFQEACLRKARLRAVRAWTHPAVTGPGDARPLFYDVEEVTEQETRSLAATLAGRAGGYPGVPVTRQVVHEHPAKALIDASATADLLIIGVRLRTPAVLGLGAVAHAVLHHCACPVVAVRH</sequence>
<name>A0ABQ4GCE6_9ACTN</name>
<dbReference type="EMBL" id="BOOC01000073">
    <property type="protein sequence ID" value="GIH44761.1"/>
    <property type="molecule type" value="Genomic_DNA"/>
</dbReference>
<dbReference type="InterPro" id="IPR006015">
    <property type="entry name" value="Universal_stress_UspA"/>
</dbReference>
<feature type="domain" description="UspA" evidence="2">
    <location>
        <begin position="1"/>
        <end position="140"/>
    </location>
</feature>
<dbReference type="PANTHER" id="PTHR46268">
    <property type="entry name" value="STRESS RESPONSE PROTEIN NHAX"/>
    <property type="match status" value="1"/>
</dbReference>
<dbReference type="PANTHER" id="PTHR46268:SF6">
    <property type="entry name" value="UNIVERSAL STRESS PROTEIN UP12"/>
    <property type="match status" value="1"/>
</dbReference>
<organism evidence="3 4">
    <name type="scientific">Microbispora corallina</name>
    <dbReference type="NCBI Taxonomy" id="83302"/>
    <lineage>
        <taxon>Bacteria</taxon>
        <taxon>Bacillati</taxon>
        <taxon>Actinomycetota</taxon>
        <taxon>Actinomycetes</taxon>
        <taxon>Streptosporangiales</taxon>
        <taxon>Streptosporangiaceae</taxon>
        <taxon>Microbispora</taxon>
    </lineage>
</organism>
<dbReference type="RefSeq" id="WP_204061732.1">
    <property type="nucleotide sequence ID" value="NZ_BAAAGP010000029.1"/>
</dbReference>
<proteinExistence type="inferred from homology"/>
<dbReference type="Gene3D" id="3.40.50.620">
    <property type="entry name" value="HUPs"/>
    <property type="match status" value="2"/>
</dbReference>
<reference evidence="3 4" key="1">
    <citation type="submission" date="2021-01" db="EMBL/GenBank/DDBJ databases">
        <title>Whole genome shotgun sequence of Microbispora corallina NBRC 16416.</title>
        <authorList>
            <person name="Komaki H."/>
            <person name="Tamura T."/>
        </authorList>
    </citation>
    <scope>NUCLEOTIDE SEQUENCE [LARGE SCALE GENOMIC DNA]</scope>
    <source>
        <strain evidence="3 4">NBRC 16416</strain>
    </source>
</reference>
<evidence type="ECO:0000259" key="2">
    <source>
        <dbReference type="Pfam" id="PF00582"/>
    </source>
</evidence>
<dbReference type="PRINTS" id="PR01438">
    <property type="entry name" value="UNVRSLSTRESS"/>
</dbReference>
<evidence type="ECO:0000313" key="4">
    <source>
        <dbReference type="Proteomes" id="UP000603904"/>
    </source>
</evidence>
<keyword evidence="4" id="KW-1185">Reference proteome</keyword>
<evidence type="ECO:0000256" key="1">
    <source>
        <dbReference type="ARBA" id="ARBA00008791"/>
    </source>
</evidence>
<evidence type="ECO:0000313" key="3">
    <source>
        <dbReference type="EMBL" id="GIH44761.1"/>
    </source>
</evidence>
<dbReference type="SUPFAM" id="SSF52402">
    <property type="entry name" value="Adenine nucleotide alpha hydrolases-like"/>
    <property type="match status" value="2"/>
</dbReference>
<dbReference type="InterPro" id="IPR014729">
    <property type="entry name" value="Rossmann-like_a/b/a_fold"/>
</dbReference>
<dbReference type="InterPro" id="IPR006016">
    <property type="entry name" value="UspA"/>
</dbReference>
<protein>
    <submittedName>
        <fullName evidence="3">Universal stress protein</fullName>
    </submittedName>
</protein>
<comment type="caution">
    <text evidence="3">The sequence shown here is derived from an EMBL/GenBank/DDBJ whole genome shotgun (WGS) entry which is preliminary data.</text>
</comment>
<comment type="similarity">
    <text evidence="1">Belongs to the universal stress protein A family.</text>
</comment>
<gene>
    <name evidence="3" type="ORF">Mco01_77610</name>
</gene>